<comment type="function">
    <text evidence="9">Catalyzes the transfer of a farnesyl moiety from farnesyl diphosphate to a cysteine at the fourth position from the C-terminus of several proteins. The beta subunit is responsible for peptide-binding.</text>
</comment>
<evidence type="ECO:0000256" key="1">
    <source>
        <dbReference type="ARBA" id="ARBA00010497"/>
    </source>
</evidence>
<dbReference type="Pfam" id="PF00432">
    <property type="entry name" value="Prenyltrans"/>
    <property type="match status" value="1"/>
</dbReference>
<dbReference type="Gene3D" id="1.50.10.20">
    <property type="match status" value="1"/>
</dbReference>
<evidence type="ECO:0000256" key="5">
    <source>
        <dbReference type="ARBA" id="ARBA00022679"/>
    </source>
</evidence>
<evidence type="ECO:0000256" key="9">
    <source>
        <dbReference type="RuleBase" id="RU365056"/>
    </source>
</evidence>
<evidence type="ECO:0000256" key="3">
    <source>
        <dbReference type="ARBA" id="ARBA00015798"/>
    </source>
</evidence>
<evidence type="ECO:0000256" key="4">
    <source>
        <dbReference type="ARBA" id="ARBA00022602"/>
    </source>
</evidence>
<keyword evidence="8 9" id="KW-0862">Zinc</keyword>
<organism evidence="11 12">
    <name type="scientific">Dunaliella salina</name>
    <name type="common">Green alga</name>
    <name type="synonym">Protococcus salinus</name>
    <dbReference type="NCBI Taxonomy" id="3046"/>
    <lineage>
        <taxon>Eukaryota</taxon>
        <taxon>Viridiplantae</taxon>
        <taxon>Chlorophyta</taxon>
        <taxon>core chlorophytes</taxon>
        <taxon>Chlorophyceae</taxon>
        <taxon>CS clade</taxon>
        <taxon>Chlamydomonadales</taxon>
        <taxon>Dunaliellaceae</taxon>
        <taxon>Dunaliella</taxon>
    </lineage>
</organism>
<gene>
    <name evidence="11" type="ORF">DUNSADRAFT_6953</name>
</gene>
<dbReference type="SUPFAM" id="SSF48239">
    <property type="entry name" value="Terpenoid cyclases/Protein prenyltransferases"/>
    <property type="match status" value="1"/>
</dbReference>
<evidence type="ECO:0000256" key="2">
    <source>
        <dbReference type="ARBA" id="ARBA00012702"/>
    </source>
</evidence>
<dbReference type="EC" id="2.5.1.58" evidence="2 9"/>
<dbReference type="EMBL" id="MU069691">
    <property type="protein sequence ID" value="KAF5835727.1"/>
    <property type="molecule type" value="Genomic_DNA"/>
</dbReference>
<evidence type="ECO:0000313" key="12">
    <source>
        <dbReference type="Proteomes" id="UP000815325"/>
    </source>
</evidence>
<evidence type="ECO:0000256" key="7">
    <source>
        <dbReference type="ARBA" id="ARBA00022737"/>
    </source>
</evidence>
<dbReference type="InterPro" id="IPR026872">
    <property type="entry name" value="FTB"/>
</dbReference>
<keyword evidence="4 9" id="KW-0637">Prenyltransferase</keyword>
<dbReference type="InterPro" id="IPR008930">
    <property type="entry name" value="Terpenoid_cyclase/PrenylTrfase"/>
</dbReference>
<evidence type="ECO:0000256" key="6">
    <source>
        <dbReference type="ARBA" id="ARBA00022723"/>
    </source>
</evidence>
<comment type="cofactor">
    <cofactor evidence="9">
        <name>Zn(2+)</name>
        <dbReference type="ChEBI" id="CHEBI:29105"/>
    </cofactor>
    <text evidence="9">Binds 1 zinc ion per subunit.</text>
</comment>
<evidence type="ECO:0000259" key="10">
    <source>
        <dbReference type="Pfam" id="PF00432"/>
    </source>
</evidence>
<dbReference type="InterPro" id="IPR001330">
    <property type="entry name" value="Prenyltrans"/>
</dbReference>
<dbReference type="CDD" id="cd02893">
    <property type="entry name" value="FTase"/>
    <property type="match status" value="1"/>
</dbReference>
<dbReference type="PANTHER" id="PTHR11774:SF6">
    <property type="entry name" value="PROTEIN FARNESYLTRANSFERASE SUBUNIT BETA"/>
    <property type="match status" value="1"/>
</dbReference>
<proteinExistence type="inferred from homology"/>
<reference evidence="11" key="1">
    <citation type="submission" date="2017-08" db="EMBL/GenBank/DDBJ databases">
        <authorList>
            <person name="Polle J.E."/>
            <person name="Barry K."/>
            <person name="Cushman J."/>
            <person name="Schmutz J."/>
            <person name="Tran D."/>
            <person name="Hathwaick L.T."/>
            <person name="Yim W.C."/>
            <person name="Jenkins J."/>
            <person name="Mckie-Krisberg Z.M."/>
            <person name="Prochnik S."/>
            <person name="Lindquist E."/>
            <person name="Dockter R.B."/>
            <person name="Adam C."/>
            <person name="Molina H."/>
            <person name="Bunkerborg J."/>
            <person name="Jin E."/>
            <person name="Buchheim M."/>
            <person name="Magnuson J."/>
        </authorList>
    </citation>
    <scope>NUCLEOTIDE SEQUENCE</scope>
    <source>
        <strain evidence="11">CCAP 19/18</strain>
    </source>
</reference>
<keyword evidence="6 9" id="KW-0479">Metal-binding</keyword>
<comment type="subunit">
    <text evidence="9">Heterodimer of FTA and FTB.</text>
</comment>
<sequence length="539" mass="58072">MLDDDAPTNTSKEQTALEKKIAGLYQELDPHAEDIIEALRLMRTVHVQYLHHGLGELPSAFACLDASRPWIVYWIVHSLSLLGASLPEPPGPTAADVVDFLKRCQCPEGGFGGSPRQIAHLAPSYAAVCALVSLGGEYALQAVDRQAMFGFLCRMAIPPSQGGGFSIHEGGEGDLRACFIAMAIAHMLHLDKDELVQRSGIVGYVKRCQTYEGGLGGEPGNEAHGGYTFCGLAAMAIIGREKDLNLPALARWAAQRQATVEGGFNGRTNKLADGCYSFWQGGLFSILQRLPPSALWNPHEEPTKDPTDLHVPMVPPLPPLGMPHNPVEQANAVLVEKQAIKHQLTEVALQAGERVNAAMQMGTERSAAPVAQDARVLLDQAGSAQAAAEAAHINFSIANCAAALLFPVPDPMDPPLPTSHLTPTLQMEPLSPPLYNYKALQLWILKCCQHVLRGGLRDKPGKSVDFYHTCYCLSGLASAQHASNCVLGPGENLLRCPDPMCNVVEEKVVAARQYYAAYPIPLHGDCERQGAMHAMDAIL</sequence>
<dbReference type="InterPro" id="IPR045089">
    <property type="entry name" value="PGGT1B-like"/>
</dbReference>
<comment type="similarity">
    <text evidence="1 9">Belongs to the protein prenyltransferase subunit beta family.</text>
</comment>
<dbReference type="PANTHER" id="PTHR11774">
    <property type="entry name" value="GERANYLGERANYL TRANSFERASE TYPE BETA SUBUNIT"/>
    <property type="match status" value="1"/>
</dbReference>
<feature type="domain" description="Prenyltransferase alpha-alpha toroid" evidence="10">
    <location>
        <begin position="41"/>
        <end position="494"/>
    </location>
</feature>
<keyword evidence="12" id="KW-1185">Reference proteome</keyword>
<name>A0ABQ7GM91_DUNSA</name>
<evidence type="ECO:0000313" key="11">
    <source>
        <dbReference type="EMBL" id="KAF5835727.1"/>
    </source>
</evidence>
<comment type="catalytic activity">
    <reaction evidence="9">
        <text>L-cysteinyl-[protein] + (2E,6E)-farnesyl diphosphate = S-(2E,6E)-farnesyl-L-cysteinyl-[protein] + diphosphate</text>
        <dbReference type="Rhea" id="RHEA:13345"/>
        <dbReference type="Rhea" id="RHEA-COMP:10131"/>
        <dbReference type="Rhea" id="RHEA-COMP:11535"/>
        <dbReference type="ChEBI" id="CHEBI:29950"/>
        <dbReference type="ChEBI" id="CHEBI:33019"/>
        <dbReference type="ChEBI" id="CHEBI:86019"/>
        <dbReference type="ChEBI" id="CHEBI:175763"/>
    </reaction>
</comment>
<keyword evidence="5 9" id="KW-0808">Transferase</keyword>
<protein>
    <recommendedName>
        <fullName evidence="3 9">Protein farnesyltransferase subunit beta</fullName>
        <shortName evidence="9">FTase-beta</shortName>
        <ecNumber evidence="2 9">2.5.1.58</ecNumber>
    </recommendedName>
</protein>
<accession>A0ABQ7GM91</accession>
<dbReference type="Proteomes" id="UP000815325">
    <property type="component" value="Unassembled WGS sequence"/>
</dbReference>
<evidence type="ECO:0000256" key="8">
    <source>
        <dbReference type="ARBA" id="ARBA00022833"/>
    </source>
</evidence>
<comment type="caution">
    <text evidence="11">The sequence shown here is derived from an EMBL/GenBank/DDBJ whole genome shotgun (WGS) entry which is preliminary data.</text>
</comment>
<keyword evidence="7" id="KW-0677">Repeat</keyword>